<dbReference type="AlphaFoldDB" id="A0A0A0CY55"/>
<dbReference type="Proteomes" id="UP000029995">
    <property type="component" value="Unassembled WGS sequence"/>
</dbReference>
<sequence>MPTRLTLICHGATAATRSGAFPADEPLEDRALLRAAALK</sequence>
<protein>
    <submittedName>
        <fullName evidence="1">Histidine phosphatase</fullName>
    </submittedName>
</protein>
<dbReference type="EMBL" id="JANX01000713">
    <property type="protein sequence ID" value="KGM30735.1"/>
    <property type="molecule type" value="Genomic_DNA"/>
</dbReference>
<feature type="non-terminal residue" evidence="1">
    <location>
        <position position="39"/>
    </location>
</feature>
<evidence type="ECO:0000313" key="1">
    <source>
        <dbReference type="EMBL" id="KGM30735.1"/>
    </source>
</evidence>
<proteinExistence type="predicted"/>
<name>A0A0A0CY55_9PROT</name>
<evidence type="ECO:0000313" key="2">
    <source>
        <dbReference type="Proteomes" id="UP000029995"/>
    </source>
</evidence>
<organism evidence="1 2">
    <name type="scientific">Inquilinus limosus MP06</name>
    <dbReference type="NCBI Taxonomy" id="1398085"/>
    <lineage>
        <taxon>Bacteria</taxon>
        <taxon>Pseudomonadati</taxon>
        <taxon>Pseudomonadota</taxon>
        <taxon>Alphaproteobacteria</taxon>
        <taxon>Rhodospirillales</taxon>
        <taxon>Rhodospirillaceae</taxon>
        <taxon>Inquilinus</taxon>
    </lineage>
</organism>
<comment type="caution">
    <text evidence="1">The sequence shown here is derived from an EMBL/GenBank/DDBJ whole genome shotgun (WGS) entry which is preliminary data.</text>
</comment>
<gene>
    <name evidence="1" type="ORF">P409_31260</name>
</gene>
<reference evidence="1 2" key="1">
    <citation type="submission" date="2014-01" db="EMBL/GenBank/DDBJ databases">
        <title>Genome sequence determination for a cystic fibrosis isolate, Inquilinus limosus.</title>
        <authorList>
            <person name="Pino M."/>
            <person name="Di Conza J."/>
            <person name="Gutkind G."/>
        </authorList>
    </citation>
    <scope>NUCLEOTIDE SEQUENCE [LARGE SCALE GENOMIC DNA]</scope>
    <source>
        <strain evidence="1 2">MP06</strain>
    </source>
</reference>
<accession>A0A0A0CY55</accession>